<dbReference type="EMBL" id="KV426135">
    <property type="protein sequence ID" value="KZV87128.1"/>
    <property type="molecule type" value="Genomic_DNA"/>
</dbReference>
<keyword evidence="3" id="KW-1185">Reference proteome</keyword>
<feature type="transmembrane region" description="Helical" evidence="1">
    <location>
        <begin position="130"/>
        <end position="152"/>
    </location>
</feature>
<evidence type="ECO:0000313" key="3">
    <source>
        <dbReference type="Proteomes" id="UP000077266"/>
    </source>
</evidence>
<gene>
    <name evidence="2" type="ORF">EXIGLDRAFT_724077</name>
</gene>
<keyword evidence="1" id="KW-0472">Membrane</keyword>
<evidence type="ECO:0000256" key="1">
    <source>
        <dbReference type="SAM" id="Phobius"/>
    </source>
</evidence>
<organism evidence="2 3">
    <name type="scientific">Exidia glandulosa HHB12029</name>
    <dbReference type="NCBI Taxonomy" id="1314781"/>
    <lineage>
        <taxon>Eukaryota</taxon>
        <taxon>Fungi</taxon>
        <taxon>Dikarya</taxon>
        <taxon>Basidiomycota</taxon>
        <taxon>Agaricomycotina</taxon>
        <taxon>Agaricomycetes</taxon>
        <taxon>Auriculariales</taxon>
        <taxon>Exidiaceae</taxon>
        <taxon>Exidia</taxon>
    </lineage>
</organism>
<dbReference type="AlphaFoldDB" id="A0A165EK53"/>
<evidence type="ECO:0000313" key="2">
    <source>
        <dbReference type="EMBL" id="KZV87128.1"/>
    </source>
</evidence>
<proteinExistence type="predicted"/>
<reference evidence="2 3" key="1">
    <citation type="journal article" date="2016" name="Mol. Biol. Evol.">
        <title>Comparative Genomics of Early-Diverging Mushroom-Forming Fungi Provides Insights into the Origins of Lignocellulose Decay Capabilities.</title>
        <authorList>
            <person name="Nagy L.G."/>
            <person name="Riley R."/>
            <person name="Tritt A."/>
            <person name="Adam C."/>
            <person name="Daum C."/>
            <person name="Floudas D."/>
            <person name="Sun H."/>
            <person name="Yadav J.S."/>
            <person name="Pangilinan J."/>
            <person name="Larsson K.H."/>
            <person name="Matsuura K."/>
            <person name="Barry K."/>
            <person name="Labutti K."/>
            <person name="Kuo R."/>
            <person name="Ohm R.A."/>
            <person name="Bhattacharya S.S."/>
            <person name="Shirouzu T."/>
            <person name="Yoshinaga Y."/>
            <person name="Martin F.M."/>
            <person name="Grigoriev I.V."/>
            <person name="Hibbett D.S."/>
        </authorList>
    </citation>
    <scope>NUCLEOTIDE SEQUENCE [LARGE SCALE GENOMIC DNA]</scope>
    <source>
        <strain evidence="2 3">HHB12029</strain>
    </source>
</reference>
<protein>
    <submittedName>
        <fullName evidence="2">Uncharacterized protein</fullName>
    </submittedName>
</protein>
<feature type="transmembrane region" description="Helical" evidence="1">
    <location>
        <begin position="87"/>
        <end position="109"/>
    </location>
</feature>
<sequence>MQTVLGTTIFHLQSAQETTCRAAFWEFVRAPEFSGHKKAKRVFLGFDIFFALGILATFILTAAVFLSPDGSGYDILQLVLDCEFLEALGFGFPWIIVGSYILVVVGALYARRWARAASIYSPVTNAMFAVMWPVLLAQTLFRIVLLVLYLIAFISETGQGDAAFYLSIPWRAQQIAVLGVLAWVLYTKPVRVDEDRAQTLVDHHPDTKTVENVDRRV</sequence>
<keyword evidence="1" id="KW-0812">Transmembrane</keyword>
<dbReference type="InParanoid" id="A0A165EK53"/>
<keyword evidence="1" id="KW-1133">Transmembrane helix</keyword>
<dbReference type="Proteomes" id="UP000077266">
    <property type="component" value="Unassembled WGS sequence"/>
</dbReference>
<feature type="transmembrane region" description="Helical" evidence="1">
    <location>
        <begin position="42"/>
        <end position="67"/>
    </location>
</feature>
<accession>A0A165EK53</accession>
<feature type="transmembrane region" description="Helical" evidence="1">
    <location>
        <begin position="164"/>
        <end position="186"/>
    </location>
</feature>
<name>A0A165EK53_EXIGL</name>